<evidence type="ECO:0000313" key="2">
    <source>
        <dbReference type="EMBL" id="KAJ1142734.1"/>
    </source>
</evidence>
<dbReference type="EMBL" id="JANPWB010000010">
    <property type="protein sequence ID" value="KAJ1142734.1"/>
    <property type="molecule type" value="Genomic_DNA"/>
</dbReference>
<protein>
    <submittedName>
        <fullName evidence="2">Uncharacterized protein</fullName>
    </submittedName>
</protein>
<name>A0AAV7QSH1_PLEWA</name>
<comment type="caution">
    <text evidence="2">The sequence shown here is derived from an EMBL/GenBank/DDBJ whole genome shotgun (WGS) entry which is preliminary data.</text>
</comment>
<gene>
    <name evidence="2" type="ORF">NDU88_009047</name>
</gene>
<feature type="compositionally biased region" description="Basic and acidic residues" evidence="1">
    <location>
        <begin position="155"/>
        <end position="165"/>
    </location>
</feature>
<proteinExistence type="predicted"/>
<evidence type="ECO:0000313" key="3">
    <source>
        <dbReference type="Proteomes" id="UP001066276"/>
    </source>
</evidence>
<evidence type="ECO:0000256" key="1">
    <source>
        <dbReference type="SAM" id="MobiDB-lite"/>
    </source>
</evidence>
<accession>A0AAV7QSH1</accession>
<keyword evidence="3" id="KW-1185">Reference proteome</keyword>
<reference evidence="2" key="1">
    <citation type="journal article" date="2022" name="bioRxiv">
        <title>Sequencing and chromosome-scale assembly of the giantPleurodeles waltlgenome.</title>
        <authorList>
            <person name="Brown T."/>
            <person name="Elewa A."/>
            <person name="Iarovenko S."/>
            <person name="Subramanian E."/>
            <person name="Araus A.J."/>
            <person name="Petzold A."/>
            <person name="Susuki M."/>
            <person name="Suzuki K.-i.T."/>
            <person name="Hayashi T."/>
            <person name="Toyoda A."/>
            <person name="Oliveira C."/>
            <person name="Osipova E."/>
            <person name="Leigh N.D."/>
            <person name="Simon A."/>
            <person name="Yun M.H."/>
        </authorList>
    </citation>
    <scope>NUCLEOTIDE SEQUENCE</scope>
    <source>
        <strain evidence="2">20211129_DDA</strain>
        <tissue evidence="2">Liver</tissue>
    </source>
</reference>
<organism evidence="2 3">
    <name type="scientific">Pleurodeles waltl</name>
    <name type="common">Iberian ribbed newt</name>
    <dbReference type="NCBI Taxonomy" id="8319"/>
    <lineage>
        <taxon>Eukaryota</taxon>
        <taxon>Metazoa</taxon>
        <taxon>Chordata</taxon>
        <taxon>Craniata</taxon>
        <taxon>Vertebrata</taxon>
        <taxon>Euteleostomi</taxon>
        <taxon>Amphibia</taxon>
        <taxon>Batrachia</taxon>
        <taxon>Caudata</taxon>
        <taxon>Salamandroidea</taxon>
        <taxon>Salamandridae</taxon>
        <taxon>Pleurodelinae</taxon>
        <taxon>Pleurodeles</taxon>
    </lineage>
</organism>
<sequence>MERILQEIPAVVRCLEAMDSKITDLSADSKTIRTGIAGFKDRVTDLDHRLHNVDNRMAALPDLEPELQFLCNKLTDLEDWSRRGKASFFGLREKTEEAEMRAFATSFTGLTRIWITIDGKSRDFLDPTDLRSFLDGLSTQPTVQDAAASSTNHLLPRDSPIHTESDPSDFLIHPEMHKRGRFLYRPPRSQDGRDVALQAVEDITLGPLRQVPVPPETTAPS</sequence>
<dbReference type="Proteomes" id="UP001066276">
    <property type="component" value="Chromosome 6"/>
</dbReference>
<feature type="region of interest" description="Disordered" evidence="1">
    <location>
        <begin position="146"/>
        <end position="170"/>
    </location>
</feature>
<dbReference type="AlphaFoldDB" id="A0AAV7QSH1"/>